<dbReference type="GO" id="GO:0004594">
    <property type="term" value="F:pantothenate kinase activity"/>
    <property type="evidence" value="ECO:0007669"/>
    <property type="project" value="TreeGrafter"/>
</dbReference>
<gene>
    <name evidence="14" type="ORF">CBOVIS_LOCUS3580</name>
</gene>
<dbReference type="Gene3D" id="3.30.420.40">
    <property type="match status" value="1"/>
</dbReference>
<keyword evidence="15" id="KW-1185">Reference proteome</keyword>
<dbReference type="GO" id="GO:0046872">
    <property type="term" value="F:metal ion binding"/>
    <property type="evidence" value="ECO:0007669"/>
    <property type="project" value="UniProtKB-KW"/>
</dbReference>
<dbReference type="GO" id="GO:0005829">
    <property type="term" value="C:cytosol"/>
    <property type="evidence" value="ECO:0007669"/>
    <property type="project" value="TreeGrafter"/>
</dbReference>
<dbReference type="GO" id="GO:0015937">
    <property type="term" value="P:coenzyme A biosynthetic process"/>
    <property type="evidence" value="ECO:0007669"/>
    <property type="project" value="InterPro"/>
</dbReference>
<evidence type="ECO:0000256" key="1">
    <source>
        <dbReference type="ARBA" id="ARBA00001936"/>
    </source>
</evidence>
<dbReference type="Pfam" id="PF01937">
    <property type="entry name" value="ARMT1-like_dom"/>
    <property type="match status" value="1"/>
</dbReference>
<comment type="cofactor">
    <cofactor evidence="1">
        <name>Mn(2+)</name>
        <dbReference type="ChEBI" id="CHEBI:29035"/>
    </cofactor>
</comment>
<evidence type="ECO:0000256" key="10">
    <source>
        <dbReference type="ARBA" id="ARBA00029347"/>
    </source>
</evidence>
<proteinExistence type="predicted"/>
<keyword evidence="6" id="KW-0479">Metal-binding</keyword>
<evidence type="ECO:0000256" key="6">
    <source>
        <dbReference type="ARBA" id="ARBA00022723"/>
    </source>
</evidence>
<dbReference type="GO" id="GO:0005524">
    <property type="term" value="F:ATP binding"/>
    <property type="evidence" value="ECO:0007669"/>
    <property type="project" value="InterPro"/>
</dbReference>
<dbReference type="SUPFAM" id="SSF53067">
    <property type="entry name" value="Actin-like ATPase domain"/>
    <property type="match status" value="2"/>
</dbReference>
<dbReference type="PANTHER" id="PTHR12280">
    <property type="entry name" value="PANTOTHENATE KINASE"/>
    <property type="match status" value="1"/>
</dbReference>
<dbReference type="AlphaFoldDB" id="A0A8S1EKI1"/>
<sequence length="780" mass="89487">MSNDLGEIVRNATFIKRIFFDIGSKTIKIAYISTMPTYKTTRNKNVCLTGKNLDRLHCIQVNYENFSEVLDFLAENAPLAGKPAYYAFTSRVVAVEDLIKEKLKVELICTDVFECIVKGTSFLLKNIEAEAYTYSFKQDKEYEFKTFHELSIYPYIIVNIRTGVSIMRVNGPNCFKRIGGSSIGGGSFLGLASLLTGEENLEKLMEMAELGDASEYDKLISDVYGDKVNNLGLPGHLLAASFAKAASVQPEPIENMTDESKANAASSLLRMITYNVAQMAFLYAEKEKVDRVFFNGFLVRNRPIVMKTLSYSFNYWSSGKLRAFFLRHENYTSVIGAFLTSVSLSNEKRIREREFLYWKEHYSGSTALGRFVPTGPLTAGFNAQTFEMDCAEFQVAPFVLIDNPDYIPDTIDFNKDVEARDFWLNVMSENIQEISRIAFDSQVNFENRQDLIDRVEGYEIIFKNMLDTIREHPFAYGNANARNILEFREQILREYGFDDIYLLRKHDENNFAATQLRFLNRVIDQMRKVIKPKKETVLFICRCLLAGNVFDWGAKEVVKLMNRTEGFSFQEAIEKVQERPWLIDNFDEFYERYSYYQSVMVFVDNSGCDYVLGVIPFIKLFMRNGAKVIIVANTTPALNDITYSEMNNVFMSICATDDELRQYSKNRQLHFAQSGQGSPCLDLRKIHSDLNRMAIREQTDLVVLEGMGRAIHTNFKARFRCDVLKAAVIKTKWLAGRLGGDMFSIVFKWERGTQTANNVKVFFEADEYLEDKEKEEEGTA</sequence>
<organism evidence="14 15">
    <name type="scientific">Caenorhabditis bovis</name>
    <dbReference type="NCBI Taxonomy" id="2654633"/>
    <lineage>
        <taxon>Eukaryota</taxon>
        <taxon>Metazoa</taxon>
        <taxon>Ecdysozoa</taxon>
        <taxon>Nematoda</taxon>
        <taxon>Chromadorea</taxon>
        <taxon>Rhabditida</taxon>
        <taxon>Rhabditina</taxon>
        <taxon>Rhabditomorpha</taxon>
        <taxon>Rhabditoidea</taxon>
        <taxon>Rhabditidae</taxon>
        <taxon>Peloderinae</taxon>
        <taxon>Caenorhabditis</taxon>
    </lineage>
</organism>
<dbReference type="InterPro" id="IPR004567">
    <property type="entry name" value="Type_II_PanK"/>
</dbReference>
<feature type="domain" description="Damage-control phosphatase ARMT1-like metal-binding" evidence="13">
    <location>
        <begin position="483"/>
        <end position="742"/>
    </location>
</feature>
<dbReference type="EMBL" id="CADEPM010000002">
    <property type="protein sequence ID" value="CAB3400701.1"/>
    <property type="molecule type" value="Genomic_DNA"/>
</dbReference>
<evidence type="ECO:0000256" key="8">
    <source>
        <dbReference type="ARBA" id="ARBA00023074"/>
    </source>
</evidence>
<evidence type="ECO:0000313" key="14">
    <source>
        <dbReference type="EMBL" id="CAB3400701.1"/>
    </source>
</evidence>
<protein>
    <recommendedName>
        <fullName evidence="4">4'-phosphopantetheine phosphatase</fullName>
    </recommendedName>
    <alternativeName>
        <fullName evidence="11">Inactive pantothenic acid kinase 4</fullName>
    </alternativeName>
</protein>
<evidence type="ECO:0000256" key="2">
    <source>
        <dbReference type="ARBA" id="ARBA00001967"/>
    </source>
</evidence>
<evidence type="ECO:0000256" key="3">
    <source>
        <dbReference type="ARBA" id="ARBA00011388"/>
    </source>
</evidence>
<evidence type="ECO:0000313" key="15">
    <source>
        <dbReference type="Proteomes" id="UP000494206"/>
    </source>
</evidence>
<evidence type="ECO:0000256" key="7">
    <source>
        <dbReference type="ARBA" id="ARBA00022801"/>
    </source>
</evidence>
<dbReference type="GO" id="GO:0005634">
    <property type="term" value="C:nucleus"/>
    <property type="evidence" value="ECO:0007669"/>
    <property type="project" value="TreeGrafter"/>
</dbReference>
<dbReference type="InterPro" id="IPR035073">
    <property type="entry name" value="At2g17340_3_helix_bundle"/>
</dbReference>
<dbReference type="Gene3D" id="3.40.50.10880">
    <property type="entry name" value="Uncharacterised protein PF01937, DUF89, domain 3"/>
    <property type="match status" value="1"/>
</dbReference>
<comment type="catalytic activity">
    <reaction evidence="10">
        <text>(R)-4'-phospho-S-sulfopantetheine + H2O = (R)-S-sulfopantetheine + phosphate</text>
        <dbReference type="Rhea" id="RHEA:68340"/>
        <dbReference type="ChEBI" id="CHEBI:15377"/>
        <dbReference type="ChEBI" id="CHEBI:43474"/>
        <dbReference type="ChEBI" id="CHEBI:177302"/>
        <dbReference type="ChEBI" id="CHEBI:177303"/>
    </reaction>
    <physiologicalReaction direction="left-to-right" evidence="10">
        <dbReference type="Rhea" id="RHEA:68341"/>
    </physiologicalReaction>
</comment>
<dbReference type="GO" id="GO:0016787">
    <property type="term" value="F:hydrolase activity"/>
    <property type="evidence" value="ECO:0007669"/>
    <property type="project" value="UniProtKB-KW"/>
</dbReference>
<evidence type="ECO:0000259" key="13">
    <source>
        <dbReference type="Pfam" id="PF01937"/>
    </source>
</evidence>
<dbReference type="Gene3D" id="3.30.420.510">
    <property type="match status" value="1"/>
</dbReference>
<reference evidence="14 15" key="1">
    <citation type="submission" date="2020-04" db="EMBL/GenBank/DDBJ databases">
        <authorList>
            <person name="Laetsch R D."/>
            <person name="Stevens L."/>
            <person name="Kumar S."/>
            <person name="Blaxter L. M."/>
        </authorList>
    </citation>
    <scope>NUCLEOTIDE SEQUENCE [LARGE SCALE GENOMIC DNA]</scope>
</reference>
<evidence type="ECO:0000256" key="4">
    <source>
        <dbReference type="ARBA" id="ARBA00019490"/>
    </source>
</evidence>
<dbReference type="Gene3D" id="1.20.1700.10">
    <property type="entry name" value="AF1104-like"/>
    <property type="match status" value="1"/>
</dbReference>
<evidence type="ECO:0000256" key="9">
    <source>
        <dbReference type="ARBA" id="ARBA00023211"/>
    </source>
</evidence>
<comment type="caution">
    <text evidence="14">The sequence shown here is derived from an EMBL/GenBank/DDBJ whole genome shotgun (WGS) entry which is preliminary data.</text>
</comment>
<keyword evidence="5" id="KW-0533">Nickel</keyword>
<comment type="subunit">
    <text evidence="3">Homodimer. Interacts with PKM.</text>
</comment>
<comment type="cofactor">
    <cofactor evidence="2">
        <name>Ni(2+)</name>
        <dbReference type="ChEBI" id="CHEBI:49786"/>
    </cofactor>
</comment>
<dbReference type="InterPro" id="IPR002791">
    <property type="entry name" value="ARMT1-like_metal-bd"/>
</dbReference>
<dbReference type="OrthoDB" id="498611at2759"/>
<dbReference type="Pfam" id="PF03630">
    <property type="entry name" value="Fumble"/>
    <property type="match status" value="1"/>
</dbReference>
<name>A0A8S1EKI1_9PELO</name>
<keyword evidence="7" id="KW-0378">Hydrolase</keyword>
<dbReference type="Proteomes" id="UP000494206">
    <property type="component" value="Unassembled WGS sequence"/>
</dbReference>
<dbReference type="InterPro" id="IPR043129">
    <property type="entry name" value="ATPase_NBD"/>
</dbReference>
<dbReference type="PANTHER" id="PTHR12280:SF35">
    <property type="entry name" value="4'-PHOSPHOPANTETHEINE PHOSPHATASE"/>
    <property type="match status" value="1"/>
</dbReference>
<evidence type="ECO:0000256" key="11">
    <source>
        <dbReference type="ARBA" id="ARBA00032948"/>
    </source>
</evidence>
<comment type="function">
    <text evidence="12">Phosphatase which shows a preference for 4'-phosphopantetheine and its oxidatively damaged forms (sulfonate or S-sulfonate), providing strong indirect evidence that the phosphatase activity pre-empts damage in the coenzyme A (CoA) pathway. Hydrolyzing excess 4'-phosphopantetheine could constitute a directed overflow mechanism to prevent its oxidation to the S-sulfonate, sulfonate, or other forms. Hydrolyzing 4'-phosphopantetheine sulfonate or S-sulfonate would forestall their conversion to inactive forms of CoA and acyl carrier protein. May play a role in the physiological regulation of CoA intracellular levels.</text>
</comment>
<evidence type="ECO:0000256" key="5">
    <source>
        <dbReference type="ARBA" id="ARBA00022596"/>
    </source>
</evidence>
<dbReference type="SUPFAM" id="SSF111321">
    <property type="entry name" value="AF1104-like"/>
    <property type="match status" value="1"/>
</dbReference>
<evidence type="ECO:0000256" key="12">
    <source>
        <dbReference type="ARBA" id="ARBA00046055"/>
    </source>
</evidence>
<accession>A0A8S1EKI1</accession>
<dbReference type="InterPro" id="IPR036075">
    <property type="entry name" value="ARMT-1-like_metal-bd_sf"/>
</dbReference>
<keyword evidence="8" id="KW-0944">Nitration</keyword>
<keyword evidence="9" id="KW-0464">Manganese</keyword>